<dbReference type="PANTHER" id="PTHR21143">
    <property type="entry name" value="INVERTEBRATE GUSTATORY RECEPTOR"/>
    <property type="match status" value="1"/>
</dbReference>
<dbReference type="GO" id="GO:0008049">
    <property type="term" value="P:male courtship behavior"/>
    <property type="evidence" value="ECO:0000318"/>
    <property type="project" value="GO_Central"/>
</dbReference>
<dbReference type="PANTHER" id="PTHR21143:SF104">
    <property type="entry name" value="GUSTATORY RECEPTOR 8A-RELATED"/>
    <property type="match status" value="1"/>
</dbReference>
<evidence type="ECO:0000256" key="8">
    <source>
        <dbReference type="RuleBase" id="RU363108"/>
    </source>
</evidence>
<dbReference type="GO" id="GO:0043025">
    <property type="term" value="C:neuronal cell body"/>
    <property type="evidence" value="ECO:0000318"/>
    <property type="project" value="GO_Central"/>
</dbReference>
<feature type="transmembrane region" description="Helical" evidence="8">
    <location>
        <begin position="338"/>
        <end position="356"/>
    </location>
</feature>
<protein>
    <recommendedName>
        <fullName evidence="8">Gustatory receptor</fullName>
    </recommendedName>
</protein>
<evidence type="ECO:0000313" key="9">
    <source>
        <dbReference type="EMBL" id="EEZ97770.1"/>
    </source>
</evidence>
<comment type="function">
    <text evidence="8">Gustatory receptor which mediates acceptance or avoidance behavior, depending on its substrates.</text>
</comment>
<dbReference type="Pfam" id="PF08395">
    <property type="entry name" value="7tm_7"/>
    <property type="match status" value="1"/>
</dbReference>
<reference evidence="9 10" key="1">
    <citation type="journal article" date="2008" name="Nature">
        <title>The genome of the model beetle and pest Tribolium castaneum.</title>
        <authorList>
            <consortium name="Tribolium Genome Sequencing Consortium"/>
            <person name="Richards S."/>
            <person name="Gibbs R.A."/>
            <person name="Weinstock G.M."/>
            <person name="Brown S.J."/>
            <person name="Denell R."/>
            <person name="Beeman R.W."/>
            <person name="Gibbs R."/>
            <person name="Beeman R.W."/>
            <person name="Brown S.J."/>
            <person name="Bucher G."/>
            <person name="Friedrich M."/>
            <person name="Grimmelikhuijzen C.J."/>
            <person name="Klingler M."/>
            <person name="Lorenzen M."/>
            <person name="Richards S."/>
            <person name="Roth S."/>
            <person name="Schroder R."/>
            <person name="Tautz D."/>
            <person name="Zdobnov E.M."/>
            <person name="Muzny D."/>
            <person name="Gibbs R.A."/>
            <person name="Weinstock G.M."/>
            <person name="Attaway T."/>
            <person name="Bell S."/>
            <person name="Buhay C.J."/>
            <person name="Chandrabose M.N."/>
            <person name="Chavez D."/>
            <person name="Clerk-Blankenburg K.P."/>
            <person name="Cree A."/>
            <person name="Dao M."/>
            <person name="Davis C."/>
            <person name="Chacko J."/>
            <person name="Dinh H."/>
            <person name="Dugan-Rocha S."/>
            <person name="Fowler G."/>
            <person name="Garner T.T."/>
            <person name="Garnes J."/>
            <person name="Gnirke A."/>
            <person name="Hawes A."/>
            <person name="Hernandez J."/>
            <person name="Hines S."/>
            <person name="Holder M."/>
            <person name="Hume J."/>
            <person name="Jhangiani S.N."/>
            <person name="Joshi V."/>
            <person name="Khan Z.M."/>
            <person name="Jackson L."/>
            <person name="Kovar C."/>
            <person name="Kowis A."/>
            <person name="Lee S."/>
            <person name="Lewis L.R."/>
            <person name="Margolis J."/>
            <person name="Morgan M."/>
            <person name="Nazareth L.V."/>
            <person name="Nguyen N."/>
            <person name="Okwuonu G."/>
            <person name="Parker D."/>
            <person name="Richards S."/>
            <person name="Ruiz S.J."/>
            <person name="Santibanez J."/>
            <person name="Savard J."/>
            <person name="Scherer S.E."/>
            <person name="Schneider B."/>
            <person name="Sodergren E."/>
            <person name="Tautz D."/>
            <person name="Vattahil S."/>
            <person name="Villasana D."/>
            <person name="White C.S."/>
            <person name="Wright R."/>
            <person name="Park Y."/>
            <person name="Beeman R.W."/>
            <person name="Lord J."/>
            <person name="Oppert B."/>
            <person name="Lorenzen M."/>
            <person name="Brown S."/>
            <person name="Wang L."/>
            <person name="Savard J."/>
            <person name="Tautz D."/>
            <person name="Richards S."/>
            <person name="Weinstock G."/>
            <person name="Gibbs R.A."/>
            <person name="Liu Y."/>
            <person name="Worley K."/>
            <person name="Weinstock G."/>
            <person name="Elsik C.G."/>
            <person name="Reese J.T."/>
            <person name="Elhaik E."/>
            <person name="Landan G."/>
            <person name="Graur D."/>
            <person name="Arensburger P."/>
            <person name="Atkinson P."/>
            <person name="Beeman R.W."/>
            <person name="Beidler J."/>
            <person name="Brown S.J."/>
            <person name="Demuth J.P."/>
            <person name="Drury D.W."/>
            <person name="Du Y.Z."/>
            <person name="Fujiwara H."/>
            <person name="Lorenzen M."/>
            <person name="Maselli V."/>
            <person name="Osanai M."/>
            <person name="Park Y."/>
            <person name="Robertson H.M."/>
            <person name="Tu Z."/>
            <person name="Wang J.J."/>
            <person name="Wang S."/>
            <person name="Richards S."/>
            <person name="Song H."/>
            <person name="Zhang L."/>
            <person name="Sodergren E."/>
            <person name="Werner D."/>
            <person name="Stanke M."/>
            <person name="Morgenstern B."/>
            <person name="Solovyev V."/>
            <person name="Kosarev P."/>
            <person name="Brown G."/>
            <person name="Chen H.C."/>
            <person name="Ermolaeva O."/>
            <person name="Hlavina W."/>
            <person name="Kapustin Y."/>
            <person name="Kiryutin B."/>
            <person name="Kitts P."/>
            <person name="Maglott D."/>
            <person name="Pruitt K."/>
            <person name="Sapojnikov V."/>
            <person name="Souvorov A."/>
            <person name="Mackey A.J."/>
            <person name="Waterhouse R.M."/>
            <person name="Wyder S."/>
            <person name="Zdobnov E.M."/>
            <person name="Zdobnov E.M."/>
            <person name="Wyder S."/>
            <person name="Kriventseva E.V."/>
            <person name="Kadowaki T."/>
            <person name="Bork P."/>
            <person name="Aranda M."/>
            <person name="Bao R."/>
            <person name="Beermann A."/>
            <person name="Berns N."/>
            <person name="Bolognesi R."/>
            <person name="Bonneton F."/>
            <person name="Bopp D."/>
            <person name="Brown S.J."/>
            <person name="Bucher G."/>
            <person name="Butts T."/>
            <person name="Chaumot A."/>
            <person name="Denell R.E."/>
            <person name="Ferrier D.E."/>
            <person name="Friedrich M."/>
            <person name="Gordon C.M."/>
            <person name="Jindra M."/>
            <person name="Klingler M."/>
            <person name="Lan Q."/>
            <person name="Lattorff H.M."/>
            <person name="Laudet V."/>
            <person name="von Levetsow C."/>
            <person name="Liu Z."/>
            <person name="Lutz R."/>
            <person name="Lynch J.A."/>
            <person name="da Fonseca R.N."/>
            <person name="Posnien N."/>
            <person name="Reuter R."/>
            <person name="Roth S."/>
            <person name="Savard J."/>
            <person name="Schinko J.B."/>
            <person name="Schmitt C."/>
            <person name="Schoppmeier M."/>
            <person name="Schroder R."/>
            <person name="Shippy T.D."/>
            <person name="Simonnet F."/>
            <person name="Marques-Souza H."/>
            <person name="Tautz D."/>
            <person name="Tomoyasu Y."/>
            <person name="Trauner J."/>
            <person name="Van der Zee M."/>
            <person name="Vervoort M."/>
            <person name="Wittkopp N."/>
            <person name="Wimmer E.A."/>
            <person name="Yang X."/>
            <person name="Jones A.K."/>
            <person name="Sattelle D.B."/>
            <person name="Ebert P.R."/>
            <person name="Nelson D."/>
            <person name="Scott J.G."/>
            <person name="Beeman R.W."/>
            <person name="Muthukrishnan S."/>
            <person name="Kramer K.J."/>
            <person name="Arakane Y."/>
            <person name="Beeman R.W."/>
            <person name="Zhu Q."/>
            <person name="Hogenkamp D."/>
            <person name="Dixit R."/>
            <person name="Oppert B."/>
            <person name="Jiang H."/>
            <person name="Zou Z."/>
            <person name="Marshall J."/>
            <person name="Elpidina E."/>
            <person name="Vinokurov K."/>
            <person name="Oppert C."/>
            <person name="Zou Z."/>
            <person name="Evans J."/>
            <person name="Lu Z."/>
            <person name="Zhao P."/>
            <person name="Sumathipala N."/>
            <person name="Altincicek B."/>
            <person name="Vilcinskas A."/>
            <person name="Williams M."/>
            <person name="Hultmark D."/>
            <person name="Hetru C."/>
            <person name="Jiang H."/>
            <person name="Grimmelikhuijzen C.J."/>
            <person name="Hauser F."/>
            <person name="Cazzamali G."/>
            <person name="Williamson M."/>
            <person name="Park Y."/>
            <person name="Li B."/>
            <person name="Tanaka Y."/>
            <person name="Predel R."/>
            <person name="Neupert S."/>
            <person name="Schachtner J."/>
            <person name="Verleyen P."/>
            <person name="Raible F."/>
            <person name="Bork P."/>
            <person name="Friedrich M."/>
            <person name="Walden K.K."/>
            <person name="Robertson H.M."/>
            <person name="Angeli S."/>
            <person name="Foret S."/>
            <person name="Bucher G."/>
            <person name="Schuetz S."/>
            <person name="Maleszka R."/>
            <person name="Wimmer E.A."/>
            <person name="Beeman R.W."/>
            <person name="Lorenzen M."/>
            <person name="Tomoyasu Y."/>
            <person name="Miller S.C."/>
            <person name="Grossmann D."/>
            <person name="Bucher G."/>
        </authorList>
    </citation>
    <scope>NUCLEOTIDE SEQUENCE [LARGE SCALE GENOMIC DNA]</scope>
    <source>
        <strain evidence="9 10">Georgia GA2</strain>
    </source>
</reference>
<feature type="transmembrane region" description="Helical" evidence="8">
    <location>
        <begin position="129"/>
        <end position="152"/>
    </location>
</feature>
<keyword evidence="3 8" id="KW-0812">Transmembrane</keyword>
<proteinExistence type="inferred from homology"/>
<name>D6X4A6_TRICA</name>
<dbReference type="PhylomeDB" id="D6X4A6"/>
<evidence type="ECO:0000256" key="7">
    <source>
        <dbReference type="ARBA" id="ARBA00023224"/>
    </source>
</evidence>
<gene>
    <name evidence="9" type="primary">TcGr145</name>
    <name evidence="9" type="ORF">TcasGA2_TC030234</name>
</gene>
<dbReference type="GO" id="GO:0050909">
    <property type="term" value="P:sensory perception of taste"/>
    <property type="evidence" value="ECO:0007669"/>
    <property type="project" value="InterPro"/>
</dbReference>
<evidence type="ECO:0000256" key="3">
    <source>
        <dbReference type="ARBA" id="ARBA00022692"/>
    </source>
</evidence>
<evidence type="ECO:0000256" key="6">
    <source>
        <dbReference type="ARBA" id="ARBA00023170"/>
    </source>
</evidence>
<dbReference type="AlphaFoldDB" id="D6X4A6"/>
<dbReference type="InterPro" id="IPR013604">
    <property type="entry name" value="7TM_chemorcpt"/>
</dbReference>
<accession>D6X4A6</accession>
<dbReference type="GO" id="GO:0007635">
    <property type="term" value="P:chemosensory behavior"/>
    <property type="evidence" value="ECO:0000318"/>
    <property type="project" value="GO_Central"/>
</dbReference>
<organism evidence="9 10">
    <name type="scientific">Tribolium castaneum</name>
    <name type="common">Red flour beetle</name>
    <dbReference type="NCBI Taxonomy" id="7070"/>
    <lineage>
        <taxon>Eukaryota</taxon>
        <taxon>Metazoa</taxon>
        <taxon>Ecdysozoa</taxon>
        <taxon>Arthropoda</taxon>
        <taxon>Hexapoda</taxon>
        <taxon>Insecta</taxon>
        <taxon>Pterygota</taxon>
        <taxon>Neoptera</taxon>
        <taxon>Endopterygota</taxon>
        <taxon>Coleoptera</taxon>
        <taxon>Polyphaga</taxon>
        <taxon>Cucujiformia</taxon>
        <taxon>Tenebrionidae</taxon>
        <taxon>Tenebrionidae incertae sedis</taxon>
        <taxon>Tribolium</taxon>
    </lineage>
</organism>
<comment type="subcellular location">
    <subcellularLocation>
        <location evidence="1 8">Cell membrane</location>
        <topology evidence="1 8">Multi-pass membrane protein</topology>
    </subcellularLocation>
</comment>
<dbReference type="GO" id="GO:0030424">
    <property type="term" value="C:axon"/>
    <property type="evidence" value="ECO:0000318"/>
    <property type="project" value="GO_Central"/>
</dbReference>
<reference evidence="9 10" key="2">
    <citation type="journal article" date="2010" name="Nucleic Acids Res.">
        <title>BeetleBase in 2010: revisions to provide comprehensive genomic information for Tribolium castaneum.</title>
        <authorList>
            <person name="Kim H.S."/>
            <person name="Murphy T."/>
            <person name="Xia J."/>
            <person name="Caragea D."/>
            <person name="Park Y."/>
            <person name="Beeman R.W."/>
            <person name="Lorenzen M.D."/>
            <person name="Butcher S."/>
            <person name="Manak J.R."/>
            <person name="Brown S.J."/>
        </authorList>
    </citation>
    <scope>NUCLEOTIDE SEQUENCE [LARGE SCALE GENOMIC DNA]</scope>
    <source>
        <strain evidence="9 10">Georgia GA2</strain>
    </source>
</reference>
<sequence length="367" mass="42556">MNEILKPLHVATDILGINVYKVTPKGLIYSKLKILRVVLYQTVWFISTCSFIKNYQFLNVARASAITLVVFTRVFLWGLNMMAILYLMLFRNGKMILIRQKLSEIDNKLEALGLKERLSNLAQRHKKTLTVLILIEIFALNLSSEIVTHILLERNDFFASFVVLQYSRLFSTTFLTYFLIQTLIVQKRFELINELFQKGNKTILWHLVSCHLKLQRLVKILNSMFDLQILITVTFYFAQTVLDLYTGITVALFETNKGIFVFIALKNALQNIIELFYLTRRCSELCIQANLAKKLVLDFEIDIQDEEKRNFIVASGLKLSNNKLEITALRMFSINYSLLHSLCSAVFTYICVMLQFDNKIPKVSIKS</sequence>
<dbReference type="OMA" id="RYSAYIF"/>
<keyword evidence="4 8" id="KW-1133">Transmembrane helix</keyword>
<dbReference type="GO" id="GO:0007165">
    <property type="term" value="P:signal transduction"/>
    <property type="evidence" value="ECO:0007669"/>
    <property type="project" value="UniProtKB-KW"/>
</dbReference>
<dbReference type="GO" id="GO:0005886">
    <property type="term" value="C:plasma membrane"/>
    <property type="evidence" value="ECO:0007669"/>
    <property type="project" value="UniProtKB-SubCell"/>
</dbReference>
<keyword evidence="2 8" id="KW-1003">Cell membrane</keyword>
<comment type="caution">
    <text evidence="8">Lacks conserved residue(s) required for the propagation of feature annotation.</text>
</comment>
<evidence type="ECO:0000256" key="2">
    <source>
        <dbReference type="ARBA" id="ARBA00022475"/>
    </source>
</evidence>
<dbReference type="GO" id="GO:0030425">
    <property type="term" value="C:dendrite"/>
    <property type="evidence" value="ECO:0000318"/>
    <property type="project" value="GO_Central"/>
</dbReference>
<dbReference type="Proteomes" id="UP000007266">
    <property type="component" value="Unassembled WGS sequence"/>
</dbReference>
<feature type="transmembrane region" description="Helical" evidence="8">
    <location>
        <begin position="158"/>
        <end position="180"/>
    </location>
</feature>
<keyword evidence="6 8" id="KW-0675">Receptor</keyword>
<dbReference type="HOGENOM" id="CLU_704636_0_0_1"/>
<evidence type="ECO:0000313" key="10">
    <source>
        <dbReference type="Proteomes" id="UP000007266"/>
    </source>
</evidence>
<keyword evidence="10" id="KW-1185">Reference proteome</keyword>
<feature type="transmembrane region" description="Helical" evidence="8">
    <location>
        <begin position="34"/>
        <end position="53"/>
    </location>
</feature>
<keyword evidence="5 8" id="KW-0472">Membrane</keyword>
<evidence type="ECO:0000256" key="4">
    <source>
        <dbReference type="ARBA" id="ARBA00022989"/>
    </source>
</evidence>
<dbReference type="EMBL" id="KQ971410">
    <property type="protein sequence ID" value="EEZ97770.1"/>
    <property type="molecule type" value="Genomic_DNA"/>
</dbReference>
<comment type="similarity">
    <text evidence="8">Belongs to the insect chemoreceptor superfamily. Gustatory receptor (GR) family.</text>
</comment>
<keyword evidence="7 8" id="KW-0807">Transducer</keyword>
<evidence type="ECO:0000256" key="1">
    <source>
        <dbReference type="ARBA" id="ARBA00004651"/>
    </source>
</evidence>
<feature type="transmembrane region" description="Helical" evidence="8">
    <location>
        <begin position="65"/>
        <end position="89"/>
    </location>
</feature>
<evidence type="ECO:0000256" key="5">
    <source>
        <dbReference type="ARBA" id="ARBA00023136"/>
    </source>
</evidence>